<name>A0ABW9Z780_9FLAO</name>
<dbReference type="Pfam" id="PF16242">
    <property type="entry name" value="Pyrid_ox_like"/>
    <property type="match status" value="1"/>
</dbReference>
<dbReference type="Proteomes" id="UP000798602">
    <property type="component" value="Unassembled WGS sequence"/>
</dbReference>
<dbReference type="RefSeq" id="WP_166535531.1">
    <property type="nucleotide sequence ID" value="NZ_JAABLM010000001.1"/>
</dbReference>
<gene>
    <name evidence="2" type="ORF">GV828_00610</name>
</gene>
<dbReference type="InterPro" id="IPR038725">
    <property type="entry name" value="YdaG_split_barrel_FMN-bd"/>
</dbReference>
<dbReference type="InterPro" id="IPR052917">
    <property type="entry name" value="Stress-Dev_Protein"/>
</dbReference>
<dbReference type="PANTHER" id="PTHR34818:SF1">
    <property type="entry name" value="PROTEIN BLI-3"/>
    <property type="match status" value="1"/>
</dbReference>
<dbReference type="EMBL" id="JAABLM010000001">
    <property type="protein sequence ID" value="NBL63694.1"/>
    <property type="molecule type" value="Genomic_DNA"/>
</dbReference>
<protein>
    <submittedName>
        <fullName evidence="2">Pyridoxamine 5'-phosphate oxidase family protein</fullName>
    </submittedName>
</protein>
<evidence type="ECO:0000313" key="2">
    <source>
        <dbReference type="EMBL" id="NBL63694.1"/>
    </source>
</evidence>
<proteinExistence type="predicted"/>
<dbReference type="PANTHER" id="PTHR34818">
    <property type="entry name" value="PROTEIN BLI-3"/>
    <property type="match status" value="1"/>
</dbReference>
<sequence>MNSINKNQPEDNLKNLSGEQARKKIKELAEKASSCFFCTDIKTGSPVSVRPMAPEKIDEEGNFWFLSADDSHKNIDVQKDPYVQLLFQGSSHSDFLSLYGKVDVSRNQEKIDELWDPMMKTWFTEGKEDPRITVLKFSPVEGYYWDTKHGMAVALLKRVYGAIKGETFDDSVEGEVKP</sequence>
<dbReference type="InterPro" id="IPR012349">
    <property type="entry name" value="Split_barrel_FMN-bd"/>
</dbReference>
<organism evidence="2 3">
    <name type="scientific">Flavobacterium ichthyis</name>
    <dbReference type="NCBI Taxonomy" id="2698827"/>
    <lineage>
        <taxon>Bacteria</taxon>
        <taxon>Pseudomonadati</taxon>
        <taxon>Bacteroidota</taxon>
        <taxon>Flavobacteriia</taxon>
        <taxon>Flavobacteriales</taxon>
        <taxon>Flavobacteriaceae</taxon>
        <taxon>Flavobacterium</taxon>
    </lineage>
</organism>
<feature type="domain" description="General stress protein FMN-binding split barrel" evidence="1">
    <location>
        <begin position="21"/>
        <end position="169"/>
    </location>
</feature>
<keyword evidence="3" id="KW-1185">Reference proteome</keyword>
<evidence type="ECO:0000313" key="3">
    <source>
        <dbReference type="Proteomes" id="UP000798602"/>
    </source>
</evidence>
<dbReference type="Gene3D" id="2.30.110.10">
    <property type="entry name" value="Electron Transport, Fmn-binding Protein, Chain A"/>
    <property type="match status" value="1"/>
</dbReference>
<accession>A0ABW9Z780</accession>
<comment type="caution">
    <text evidence="2">The sequence shown here is derived from an EMBL/GenBank/DDBJ whole genome shotgun (WGS) entry which is preliminary data.</text>
</comment>
<dbReference type="SUPFAM" id="SSF50475">
    <property type="entry name" value="FMN-binding split barrel"/>
    <property type="match status" value="1"/>
</dbReference>
<reference evidence="3" key="1">
    <citation type="submission" date="2020-01" db="EMBL/GenBank/DDBJ databases">
        <title>Sphingomonas sp. strain CSW-10.</title>
        <authorList>
            <person name="Chen W.-M."/>
        </authorList>
    </citation>
    <scope>NUCLEOTIDE SEQUENCE [LARGE SCALE GENOMIC DNA]</scope>
    <source>
        <strain evidence="3">NST-5</strain>
    </source>
</reference>
<evidence type="ECO:0000259" key="1">
    <source>
        <dbReference type="Pfam" id="PF16242"/>
    </source>
</evidence>